<dbReference type="OrthoDB" id="415696at2759"/>
<evidence type="ECO:0000256" key="6">
    <source>
        <dbReference type="ARBA" id="ARBA00023284"/>
    </source>
</evidence>
<keyword evidence="2" id="KW-0001">2Fe-2S</keyword>
<dbReference type="InterPro" id="IPR033658">
    <property type="entry name" value="GRX_PICOT-like"/>
</dbReference>
<gene>
    <name evidence="8" type="ORF">KP509_28G040600</name>
</gene>
<dbReference type="FunFam" id="3.40.30.10:FF:000005">
    <property type="entry name" value="Glutaredoxin 5"/>
    <property type="match status" value="1"/>
</dbReference>
<evidence type="ECO:0000313" key="8">
    <source>
        <dbReference type="EMBL" id="KAH7293748.1"/>
    </source>
</evidence>
<dbReference type="CDD" id="cd03028">
    <property type="entry name" value="GRX_PICOT_like"/>
    <property type="match status" value="1"/>
</dbReference>
<dbReference type="InterPro" id="IPR002109">
    <property type="entry name" value="Glutaredoxin"/>
</dbReference>
<evidence type="ECO:0000256" key="2">
    <source>
        <dbReference type="ARBA" id="ARBA00022714"/>
    </source>
</evidence>
<dbReference type="OMA" id="CAFSKRM"/>
<dbReference type="Gene3D" id="3.40.30.10">
    <property type="entry name" value="Glutaredoxin"/>
    <property type="match status" value="1"/>
</dbReference>
<evidence type="ECO:0000256" key="4">
    <source>
        <dbReference type="ARBA" id="ARBA00023004"/>
    </source>
</evidence>
<keyword evidence="9" id="KW-1185">Reference proteome</keyword>
<dbReference type="InterPro" id="IPR036249">
    <property type="entry name" value="Thioredoxin-like_sf"/>
</dbReference>
<keyword evidence="4" id="KW-0408">Iron</keyword>
<dbReference type="NCBIfam" id="TIGR00365">
    <property type="entry name" value="Grx4 family monothiol glutaredoxin"/>
    <property type="match status" value="1"/>
</dbReference>
<dbReference type="GO" id="GO:0005759">
    <property type="term" value="C:mitochondrial matrix"/>
    <property type="evidence" value="ECO:0007669"/>
    <property type="project" value="TreeGrafter"/>
</dbReference>
<name>A0A8T2RDM9_CERRI</name>
<keyword evidence="5" id="KW-0411">Iron-sulfur</keyword>
<evidence type="ECO:0000259" key="7">
    <source>
        <dbReference type="Pfam" id="PF00462"/>
    </source>
</evidence>
<dbReference type="Pfam" id="PF00462">
    <property type="entry name" value="Glutaredoxin"/>
    <property type="match status" value="1"/>
</dbReference>
<protein>
    <recommendedName>
        <fullName evidence="7">Glutaredoxin domain-containing protein</fullName>
    </recommendedName>
</protein>
<feature type="domain" description="Glutaredoxin" evidence="7">
    <location>
        <begin position="73"/>
        <end position="137"/>
    </location>
</feature>
<dbReference type="GO" id="GO:0046872">
    <property type="term" value="F:metal ion binding"/>
    <property type="evidence" value="ECO:0007669"/>
    <property type="project" value="UniProtKB-KW"/>
</dbReference>
<keyword evidence="3" id="KW-0479">Metal-binding</keyword>
<dbReference type="PANTHER" id="PTHR10293">
    <property type="entry name" value="GLUTAREDOXIN FAMILY MEMBER"/>
    <property type="match status" value="1"/>
</dbReference>
<evidence type="ECO:0000256" key="3">
    <source>
        <dbReference type="ARBA" id="ARBA00022723"/>
    </source>
</evidence>
<dbReference type="PANTHER" id="PTHR10293:SF16">
    <property type="entry name" value="GLUTAREDOXIN-RELATED PROTEIN 5, MITOCHONDRIAL"/>
    <property type="match status" value="1"/>
</dbReference>
<accession>A0A8T2RDM9</accession>
<comment type="caution">
    <text evidence="8">The sequence shown here is derived from an EMBL/GenBank/DDBJ whole genome shotgun (WGS) entry which is preliminary data.</text>
</comment>
<proteinExistence type="inferred from homology"/>
<evidence type="ECO:0000313" key="9">
    <source>
        <dbReference type="Proteomes" id="UP000825935"/>
    </source>
</evidence>
<evidence type="ECO:0000256" key="1">
    <source>
        <dbReference type="ARBA" id="ARBA00008983"/>
    </source>
</evidence>
<reference evidence="8" key="1">
    <citation type="submission" date="2021-08" db="EMBL/GenBank/DDBJ databases">
        <title>WGS assembly of Ceratopteris richardii.</title>
        <authorList>
            <person name="Marchant D.B."/>
            <person name="Chen G."/>
            <person name="Jenkins J."/>
            <person name="Shu S."/>
            <person name="Leebens-Mack J."/>
            <person name="Grimwood J."/>
            <person name="Schmutz J."/>
            <person name="Soltis P."/>
            <person name="Soltis D."/>
            <person name="Chen Z.-H."/>
        </authorList>
    </citation>
    <scope>NUCLEOTIDE SEQUENCE</scope>
    <source>
        <strain evidence="8">Whitten #5841</strain>
        <tissue evidence="8">Leaf</tissue>
    </source>
</reference>
<sequence length="162" mass="18122">MQSASRTLTALFRGSTRHNSGARASLQQFYSRNFSTSGEEFDSHSDFKPVHKPDQDVLSVKEQIDADIKANPVMLYMKGVPGAPQCGFSAMATQILQIHGVPFAARNILEDQELRQAMKTYSNWPTFPQLYINGEFIGGCDILKKLHESGELKEMLKSVPRN</sequence>
<organism evidence="8 9">
    <name type="scientific">Ceratopteris richardii</name>
    <name type="common">Triangle waterfern</name>
    <dbReference type="NCBI Taxonomy" id="49495"/>
    <lineage>
        <taxon>Eukaryota</taxon>
        <taxon>Viridiplantae</taxon>
        <taxon>Streptophyta</taxon>
        <taxon>Embryophyta</taxon>
        <taxon>Tracheophyta</taxon>
        <taxon>Polypodiopsida</taxon>
        <taxon>Polypodiidae</taxon>
        <taxon>Polypodiales</taxon>
        <taxon>Pteridineae</taxon>
        <taxon>Pteridaceae</taxon>
        <taxon>Parkerioideae</taxon>
        <taxon>Ceratopteris</taxon>
    </lineage>
</organism>
<dbReference type="EMBL" id="CM035433">
    <property type="protein sequence ID" value="KAH7293748.1"/>
    <property type="molecule type" value="Genomic_DNA"/>
</dbReference>
<comment type="similarity">
    <text evidence="1">Belongs to the glutaredoxin family. CGFS subfamily.</text>
</comment>
<dbReference type="InterPro" id="IPR004480">
    <property type="entry name" value="Monothiol_GRX-rel"/>
</dbReference>
<dbReference type="Proteomes" id="UP000825935">
    <property type="component" value="Chromosome 28"/>
</dbReference>
<dbReference type="GO" id="GO:0051537">
    <property type="term" value="F:2 iron, 2 sulfur cluster binding"/>
    <property type="evidence" value="ECO:0007669"/>
    <property type="project" value="UniProtKB-KW"/>
</dbReference>
<dbReference type="AlphaFoldDB" id="A0A8T2RDM9"/>
<evidence type="ECO:0000256" key="5">
    <source>
        <dbReference type="ARBA" id="ARBA00023014"/>
    </source>
</evidence>
<keyword evidence="6" id="KW-0676">Redox-active center</keyword>
<dbReference type="PROSITE" id="PS51354">
    <property type="entry name" value="GLUTAREDOXIN_2"/>
    <property type="match status" value="1"/>
</dbReference>
<dbReference type="SUPFAM" id="SSF52833">
    <property type="entry name" value="Thioredoxin-like"/>
    <property type="match status" value="1"/>
</dbReference>